<dbReference type="AlphaFoldDB" id="A0A8H3A2D3"/>
<dbReference type="InterPro" id="IPR011333">
    <property type="entry name" value="SKP1/BTB/POZ_sf"/>
</dbReference>
<gene>
    <name evidence="3" type="ORF">RDB_LOCUS5348</name>
</gene>
<evidence type="ECO:0000259" key="2">
    <source>
        <dbReference type="PROSITE" id="PS50097"/>
    </source>
</evidence>
<evidence type="ECO:0000313" key="4">
    <source>
        <dbReference type="Proteomes" id="UP000663841"/>
    </source>
</evidence>
<sequence>MSNNASIRLNSSLNNPSDGKTSTAKPNPHTKRHSEFFFNDSLVSIQVEDTLFNVHKYQLLKSETFSDMFKIPNVEGGEQEGSSPEHPIIMEGVKADDFVALLKMLYASRFSADQTEPGASLIIPAFRLANMWNFSDLRAHLIPLAEQVMDDIDKILFAREFDIQDWLVPAHVRLCQRQEKLTTEEARKLGVDTVLLIARLGQQNSQAPGYNKGQWYCDHCLGFERKGGWSTCAGCQGHSGVAAHNIYNGPGSYMQNKGGSSPQLEAEVKKWVQAGCVFKNN</sequence>
<feature type="compositionally biased region" description="Polar residues" evidence="1">
    <location>
        <begin position="1"/>
        <end position="25"/>
    </location>
</feature>
<reference evidence="3" key="1">
    <citation type="submission" date="2021-01" db="EMBL/GenBank/DDBJ databases">
        <authorList>
            <person name="Kaushik A."/>
        </authorList>
    </citation>
    <scope>NUCLEOTIDE SEQUENCE</scope>
    <source>
        <strain evidence="3">AG3-T5</strain>
    </source>
</reference>
<dbReference type="Proteomes" id="UP000663841">
    <property type="component" value="Unassembled WGS sequence"/>
</dbReference>
<dbReference type="SUPFAM" id="SSF54695">
    <property type="entry name" value="POZ domain"/>
    <property type="match status" value="1"/>
</dbReference>
<comment type="caution">
    <text evidence="3">The sequence shown here is derived from an EMBL/GenBank/DDBJ whole genome shotgun (WGS) entry which is preliminary data.</text>
</comment>
<organism evidence="3 4">
    <name type="scientific">Rhizoctonia solani</name>
    <dbReference type="NCBI Taxonomy" id="456999"/>
    <lineage>
        <taxon>Eukaryota</taxon>
        <taxon>Fungi</taxon>
        <taxon>Dikarya</taxon>
        <taxon>Basidiomycota</taxon>
        <taxon>Agaricomycotina</taxon>
        <taxon>Agaricomycetes</taxon>
        <taxon>Cantharellales</taxon>
        <taxon>Ceratobasidiaceae</taxon>
        <taxon>Rhizoctonia</taxon>
    </lineage>
</organism>
<protein>
    <recommendedName>
        <fullName evidence="2">BTB domain-containing protein</fullName>
    </recommendedName>
</protein>
<dbReference type="Gene3D" id="3.30.710.10">
    <property type="entry name" value="Potassium Channel Kv1.1, Chain A"/>
    <property type="match status" value="1"/>
</dbReference>
<accession>A0A8H3A2D3</accession>
<name>A0A8H3A2D3_9AGAM</name>
<dbReference type="EMBL" id="CAJMWW010000015">
    <property type="protein sequence ID" value="CAE6399205.1"/>
    <property type="molecule type" value="Genomic_DNA"/>
</dbReference>
<feature type="region of interest" description="Disordered" evidence="1">
    <location>
        <begin position="1"/>
        <end position="31"/>
    </location>
</feature>
<proteinExistence type="predicted"/>
<evidence type="ECO:0000313" key="3">
    <source>
        <dbReference type="EMBL" id="CAE6399205.1"/>
    </source>
</evidence>
<dbReference type="InterPro" id="IPR000210">
    <property type="entry name" value="BTB/POZ_dom"/>
</dbReference>
<dbReference type="PROSITE" id="PS50097">
    <property type="entry name" value="BTB"/>
    <property type="match status" value="1"/>
</dbReference>
<evidence type="ECO:0000256" key="1">
    <source>
        <dbReference type="SAM" id="MobiDB-lite"/>
    </source>
</evidence>
<dbReference type="Pfam" id="PF00651">
    <property type="entry name" value="BTB"/>
    <property type="match status" value="1"/>
</dbReference>
<feature type="domain" description="BTB" evidence="2">
    <location>
        <begin position="39"/>
        <end position="114"/>
    </location>
</feature>